<proteinExistence type="predicted"/>
<reference evidence="3" key="1">
    <citation type="submission" date="2016-07" db="EMBL/GenBank/DDBJ databases">
        <title>Nontailed viruses are major unrecognized killers of bacteria in the ocean.</title>
        <authorList>
            <person name="Kauffman K."/>
            <person name="Hussain F."/>
            <person name="Yang J."/>
            <person name="Arevalo P."/>
            <person name="Brown J."/>
            <person name="Cutler M."/>
            <person name="Kelly L."/>
            <person name="Polz M.F."/>
        </authorList>
    </citation>
    <scope>NUCLEOTIDE SEQUENCE [LARGE SCALE GENOMIC DNA]</scope>
    <source>
        <strain evidence="3">10N.261.48.B5</strain>
    </source>
</reference>
<accession>A0A2N7JPW3</accession>
<evidence type="ECO:0000256" key="1">
    <source>
        <dbReference type="SAM" id="MobiDB-lite"/>
    </source>
</evidence>
<protein>
    <submittedName>
        <fullName evidence="2">Uncharacterized protein</fullName>
    </submittedName>
</protein>
<dbReference type="RefSeq" id="WP_065101057.1">
    <property type="nucleotide sequence ID" value="NZ_JAKMYR010000001.1"/>
</dbReference>
<dbReference type="Proteomes" id="UP000235533">
    <property type="component" value="Unassembled WGS sequence"/>
</dbReference>
<evidence type="ECO:0000313" key="3">
    <source>
        <dbReference type="Proteomes" id="UP000235533"/>
    </source>
</evidence>
<evidence type="ECO:0000313" key="2">
    <source>
        <dbReference type="EMBL" id="PMM50113.1"/>
    </source>
</evidence>
<dbReference type="EMBL" id="MCZF01000171">
    <property type="protein sequence ID" value="PMM50113.1"/>
    <property type="molecule type" value="Genomic_DNA"/>
</dbReference>
<dbReference type="AlphaFoldDB" id="A0A2N7JPW3"/>
<sequence length="167" mass="18965">MKNNNDYKESKNKGGAPKKEAHLKQCKDLRCKITNAQNDAIVRAYKDAGYKYKSDYVRDCVFSAIKPKAIITKTSLEFLKSSRSYFSNFNQLMHSLHRGEQLNGHMKVFVEDTVSLRDEIRGLREEIKGDISTDTIISLAINNLSLDEVKEVVNGYKLKNSKARGDA</sequence>
<feature type="region of interest" description="Disordered" evidence="1">
    <location>
        <begin position="1"/>
        <end position="21"/>
    </location>
</feature>
<name>A0A2N7JPW3_VIBSP</name>
<comment type="caution">
    <text evidence="2">The sequence shown here is derived from an EMBL/GenBank/DDBJ whole genome shotgun (WGS) entry which is preliminary data.</text>
</comment>
<organism evidence="2 3">
    <name type="scientific">Vibrio splendidus</name>
    <dbReference type="NCBI Taxonomy" id="29497"/>
    <lineage>
        <taxon>Bacteria</taxon>
        <taxon>Pseudomonadati</taxon>
        <taxon>Pseudomonadota</taxon>
        <taxon>Gammaproteobacteria</taxon>
        <taxon>Vibrionales</taxon>
        <taxon>Vibrionaceae</taxon>
        <taxon>Vibrio</taxon>
    </lineage>
</organism>
<gene>
    <name evidence="2" type="ORF">BCT54_24570</name>
</gene>